<dbReference type="GO" id="GO:0006909">
    <property type="term" value="P:phagocytosis"/>
    <property type="evidence" value="ECO:0007669"/>
    <property type="project" value="EnsemblProtists"/>
</dbReference>
<dbReference type="Proteomes" id="UP000007797">
    <property type="component" value="Unassembled WGS sequence"/>
</dbReference>
<dbReference type="GO" id="GO:0016020">
    <property type="term" value="C:membrane"/>
    <property type="evidence" value="ECO:0007669"/>
    <property type="project" value="UniProtKB-SubCell"/>
</dbReference>
<dbReference type="GeneID" id="14872033"/>
<dbReference type="GO" id="GO:0034394">
    <property type="term" value="P:protein localization to cell surface"/>
    <property type="evidence" value="ECO:0007669"/>
    <property type="project" value="EnsemblProtists"/>
</dbReference>
<dbReference type="AlphaFoldDB" id="F4PWZ3"/>
<dbReference type="InterPro" id="IPR004240">
    <property type="entry name" value="EMP70"/>
</dbReference>
<evidence type="ECO:0000256" key="4">
    <source>
        <dbReference type="ARBA" id="ARBA00022729"/>
    </source>
</evidence>
<dbReference type="GO" id="GO:0072657">
    <property type="term" value="P:protein localization to membrane"/>
    <property type="evidence" value="ECO:0007669"/>
    <property type="project" value="EnsemblProtists"/>
</dbReference>
<dbReference type="STRING" id="1054147.F4PWZ3"/>
<evidence type="ECO:0000256" key="3">
    <source>
        <dbReference type="ARBA" id="ARBA00022692"/>
    </source>
</evidence>
<feature type="signal peptide" evidence="7">
    <location>
        <begin position="1"/>
        <end position="27"/>
    </location>
</feature>
<dbReference type="GO" id="GO:0007042">
    <property type="term" value="P:lysosomal lumen acidification"/>
    <property type="evidence" value="ECO:0007669"/>
    <property type="project" value="EnsemblProtists"/>
</dbReference>
<feature type="transmembrane region" description="Helical" evidence="7">
    <location>
        <begin position="379"/>
        <end position="400"/>
    </location>
</feature>
<keyword evidence="6 7" id="KW-0472">Membrane</keyword>
<evidence type="ECO:0000256" key="7">
    <source>
        <dbReference type="RuleBase" id="RU363079"/>
    </source>
</evidence>
<evidence type="ECO:0000256" key="1">
    <source>
        <dbReference type="ARBA" id="ARBA00004141"/>
    </source>
</evidence>
<proteinExistence type="inferred from homology"/>
<feature type="transmembrane region" description="Helical" evidence="7">
    <location>
        <begin position="606"/>
        <end position="635"/>
    </location>
</feature>
<accession>F4PWZ3</accession>
<dbReference type="EMBL" id="GL883013">
    <property type="protein sequence ID" value="EGG19796.1"/>
    <property type="molecule type" value="Genomic_DNA"/>
</dbReference>
<dbReference type="KEGG" id="dfa:DFA_06898"/>
<dbReference type="GO" id="GO:0050821">
    <property type="term" value="P:protein stabilization"/>
    <property type="evidence" value="ECO:0007669"/>
    <property type="project" value="EnsemblProtists"/>
</dbReference>
<dbReference type="GO" id="GO:0042742">
    <property type="term" value="P:defense response to bacterium"/>
    <property type="evidence" value="ECO:0007669"/>
    <property type="project" value="EnsemblProtists"/>
</dbReference>
<dbReference type="GO" id="GO:0030587">
    <property type="term" value="P:sorocarp development"/>
    <property type="evidence" value="ECO:0007669"/>
    <property type="project" value="EnsemblProtists"/>
</dbReference>
<keyword evidence="4 7" id="KW-0732">Signal</keyword>
<dbReference type="GO" id="GO:0010467">
    <property type="term" value="P:gene expression"/>
    <property type="evidence" value="ECO:0007669"/>
    <property type="project" value="EnsemblProtists"/>
</dbReference>
<reference evidence="9" key="1">
    <citation type="journal article" date="2011" name="Genome Res.">
        <title>Phylogeny-wide analysis of social amoeba genomes highlights ancient origins for complex intercellular communication.</title>
        <authorList>
            <person name="Heidel A.J."/>
            <person name="Lawal H.M."/>
            <person name="Felder M."/>
            <person name="Schilde C."/>
            <person name="Helps N.R."/>
            <person name="Tunggal B."/>
            <person name="Rivero F."/>
            <person name="John U."/>
            <person name="Schleicher M."/>
            <person name="Eichinger L."/>
            <person name="Platzer M."/>
            <person name="Noegel A.A."/>
            <person name="Schaap P."/>
            <person name="Gloeckner G."/>
        </authorList>
    </citation>
    <scope>NUCLEOTIDE SEQUENCE [LARGE SCALE GENOMIC DNA]</scope>
    <source>
        <strain evidence="9">SH3</strain>
    </source>
</reference>
<feature type="transmembrane region" description="Helical" evidence="7">
    <location>
        <begin position="536"/>
        <end position="564"/>
    </location>
</feature>
<evidence type="ECO:0000313" key="9">
    <source>
        <dbReference type="Proteomes" id="UP000007797"/>
    </source>
</evidence>
<keyword evidence="5 7" id="KW-1133">Transmembrane helix</keyword>
<dbReference type="GO" id="GO:0070863">
    <property type="term" value="P:positive regulation of protein exit from endoplasmic reticulum"/>
    <property type="evidence" value="ECO:0007669"/>
    <property type="project" value="EnsemblProtists"/>
</dbReference>
<feature type="transmembrane region" description="Helical" evidence="7">
    <location>
        <begin position="283"/>
        <end position="306"/>
    </location>
</feature>
<feature type="transmembrane region" description="Helical" evidence="7">
    <location>
        <begin position="454"/>
        <end position="476"/>
    </location>
</feature>
<feature type="transmembrane region" description="Helical" evidence="7">
    <location>
        <begin position="347"/>
        <end position="373"/>
    </location>
</feature>
<name>F4PWZ3_CACFS</name>
<dbReference type="Pfam" id="PF02990">
    <property type="entry name" value="EMP70"/>
    <property type="match status" value="1"/>
</dbReference>
<dbReference type="OrthoDB" id="1666796at2759"/>
<dbReference type="PANTHER" id="PTHR10766">
    <property type="entry name" value="TRANSMEMBRANE 9 SUPERFAMILY PROTEIN"/>
    <property type="match status" value="1"/>
</dbReference>
<keyword evidence="9" id="KW-1185">Reference proteome</keyword>
<dbReference type="RefSeq" id="XP_004358142.1">
    <property type="nucleotide sequence ID" value="XM_004358085.1"/>
</dbReference>
<keyword evidence="3 7" id="KW-0812">Transmembrane</keyword>
<feature type="transmembrane region" description="Helical" evidence="7">
    <location>
        <begin position="497"/>
        <end position="530"/>
    </location>
</feature>
<dbReference type="GO" id="GO:0061462">
    <property type="term" value="P:protein localization to lysosome"/>
    <property type="evidence" value="ECO:0007669"/>
    <property type="project" value="EnsemblProtists"/>
</dbReference>
<evidence type="ECO:0000256" key="2">
    <source>
        <dbReference type="ARBA" id="ARBA00005227"/>
    </source>
</evidence>
<dbReference type="GO" id="GO:0032009">
    <property type="term" value="C:early phagosome"/>
    <property type="evidence" value="ECO:0007669"/>
    <property type="project" value="EnsemblProtists"/>
</dbReference>
<dbReference type="OMA" id="VVGFEVY"/>
<organism evidence="8 9">
    <name type="scientific">Cavenderia fasciculata</name>
    <name type="common">Slime mold</name>
    <name type="synonym">Dictyostelium fasciculatum</name>
    <dbReference type="NCBI Taxonomy" id="261658"/>
    <lineage>
        <taxon>Eukaryota</taxon>
        <taxon>Amoebozoa</taxon>
        <taxon>Evosea</taxon>
        <taxon>Eumycetozoa</taxon>
        <taxon>Dictyostelia</taxon>
        <taxon>Acytosteliales</taxon>
        <taxon>Cavenderiaceae</taxon>
        <taxon>Cavenderia</taxon>
    </lineage>
</organism>
<dbReference type="GO" id="GO:2000010">
    <property type="term" value="P:positive regulation of protein localization to cell surface"/>
    <property type="evidence" value="ECO:0007669"/>
    <property type="project" value="EnsemblProtists"/>
</dbReference>
<feature type="transmembrane region" description="Helical" evidence="7">
    <location>
        <begin position="576"/>
        <end position="594"/>
    </location>
</feature>
<evidence type="ECO:0000256" key="5">
    <source>
        <dbReference type="ARBA" id="ARBA00022989"/>
    </source>
</evidence>
<comment type="similarity">
    <text evidence="2 7">Belongs to the nonaspanin (TM9SF) (TC 9.A.2) family.</text>
</comment>
<dbReference type="PANTHER" id="PTHR10766:SF111">
    <property type="entry name" value="TRANSMEMBRANE 9 SUPERFAMILY MEMBER 2"/>
    <property type="match status" value="1"/>
</dbReference>
<dbReference type="GO" id="GO:0033299">
    <property type="term" value="P:secretion of lysosomal enzymes"/>
    <property type="evidence" value="ECO:0007669"/>
    <property type="project" value="EnsemblProtists"/>
</dbReference>
<feature type="chain" id="PRO_5007361468" description="Transmembrane 9 superfamily member" evidence="7">
    <location>
        <begin position="28"/>
        <end position="645"/>
    </location>
</feature>
<dbReference type="GO" id="GO:0019954">
    <property type="term" value="P:asexual reproduction"/>
    <property type="evidence" value="ECO:0007669"/>
    <property type="project" value="EnsemblProtists"/>
</dbReference>
<protein>
    <recommendedName>
        <fullName evidence="7">Transmembrane 9 superfamily member</fullName>
    </recommendedName>
</protein>
<sequence>MYSSNHKSRILTSILVIVLSIALTTDAYLPGMQLHTYDDSESVPLKVNKITSKHTQIPYKYYDLPGICQPRDVRDDQENLGEILLGDRLENSLYQINFNEWKKDGASCKVLNYNMTDKCPPVIKGSALKDLSEKINNEYKVHWLLDGLPVRQSSDVNAGIPEPGYPLGYKGKDRISEGNEANKNYIYNHINIKVIYHKLAEEDTSYQIVGFEVTPESKAYAPDKWDETTRCPAPTGGRQSVSVTDASKDTEYILWTYSVTFEKSDVSWNKRWDSYLASGQNSIHLFSILNSLMIVFFLTVMVAMILMRTLKADFRRYNSIDASEEAEETGWKMIHGDVFRPPSRPMLLSVLVGSGVQVFTMCFTTMIFAILGFMSPGNIGGLATALIVLFVIMAMFAGYFSTRTFVTLKCRNWKKNTVYTAFALPGVVFGIFFIINMCLRGAHSSAAVPVSTLFSLIAMWFGISVPLVFAGSYFAFKKPAPQDPVRTNQIPRQIPDQIWYMSPTVSILMGGILPFGAIFIELYFILSALWDNTFYYIFGFLFVVLLILIVTSAEITIVMCYFQLCAEDYHWWWRSYLTSGASALFMFLYSILFFRRLEISKFVSIMLYFGYSFIMALGFFVMTGAIGYYSCFYFVRKIYSSIHIN</sequence>
<evidence type="ECO:0000313" key="8">
    <source>
        <dbReference type="EMBL" id="EGG19796.1"/>
    </source>
</evidence>
<comment type="subcellular location">
    <subcellularLocation>
        <location evidence="1">Membrane</location>
        <topology evidence="1">Multi-pass membrane protein</topology>
    </subcellularLocation>
</comment>
<dbReference type="GO" id="GO:0031589">
    <property type="term" value="P:cell-substrate adhesion"/>
    <property type="evidence" value="ECO:0007669"/>
    <property type="project" value="EnsemblProtists"/>
</dbReference>
<gene>
    <name evidence="8" type="primary">phg1a</name>
    <name evidence="8" type="ORF">DFA_06898</name>
</gene>
<feature type="transmembrane region" description="Helical" evidence="7">
    <location>
        <begin position="421"/>
        <end position="442"/>
    </location>
</feature>
<evidence type="ECO:0000256" key="6">
    <source>
        <dbReference type="ARBA" id="ARBA00023136"/>
    </source>
</evidence>